<evidence type="ECO:0000313" key="4">
    <source>
        <dbReference type="Proteomes" id="UP000095787"/>
    </source>
</evidence>
<evidence type="ECO:0000259" key="2">
    <source>
        <dbReference type="Pfam" id="PF08401"/>
    </source>
</evidence>
<gene>
    <name evidence="3" type="ORF">ERS852456_02099</name>
</gene>
<dbReference type="Gene3D" id="1.10.10.2910">
    <property type="match status" value="1"/>
</dbReference>
<dbReference type="InterPro" id="IPR010359">
    <property type="entry name" value="IrrE_HExxH"/>
</dbReference>
<name>A0A174DUL5_9FIRM</name>
<protein>
    <submittedName>
        <fullName evidence="3">Domain of uncharacterized function (DUF955)</fullName>
    </submittedName>
</protein>
<evidence type="ECO:0000313" key="3">
    <source>
        <dbReference type="EMBL" id="CUO27836.1"/>
    </source>
</evidence>
<evidence type="ECO:0000259" key="1">
    <source>
        <dbReference type="Pfam" id="PF06114"/>
    </source>
</evidence>
<dbReference type="GO" id="GO:0003697">
    <property type="term" value="F:single-stranded DNA binding"/>
    <property type="evidence" value="ECO:0007669"/>
    <property type="project" value="InterPro"/>
</dbReference>
<dbReference type="Pfam" id="PF06114">
    <property type="entry name" value="Peptidase_M78"/>
    <property type="match status" value="1"/>
</dbReference>
<dbReference type="AlphaFoldDB" id="A0A174DUL5"/>
<dbReference type="Proteomes" id="UP000095787">
    <property type="component" value="Unassembled WGS sequence"/>
</dbReference>
<feature type="domain" description="N-terminal" evidence="2">
    <location>
        <begin position="13"/>
        <end position="98"/>
    </location>
</feature>
<feature type="domain" description="IrrE N-terminal-like" evidence="1">
    <location>
        <begin position="178"/>
        <end position="265"/>
    </location>
</feature>
<dbReference type="InterPro" id="IPR013610">
    <property type="entry name" value="ArdC_N"/>
</dbReference>
<reference evidence="3 4" key="1">
    <citation type="submission" date="2015-09" db="EMBL/GenBank/DDBJ databases">
        <authorList>
            <consortium name="Pathogen Informatics"/>
        </authorList>
    </citation>
    <scope>NUCLEOTIDE SEQUENCE [LARGE SCALE GENOMIC DNA]</scope>
    <source>
        <strain evidence="3 4">2789STDY5834841</strain>
    </source>
</reference>
<dbReference type="Pfam" id="PF08401">
    <property type="entry name" value="ArdcN"/>
    <property type="match status" value="1"/>
</dbReference>
<sequence length="351" mass="40717">MKKYDKKSADQKREEIENNVQELLKNTLKEYHSNPELFAEAFAFSCNFYQYSPLNTQLIYAQNKGATYCQSYSAWKKMGYNVLSGQHGLKVRIPIHTTWLKINNEEFVKLSEATAAQKEAYQKGMIEGFEKLSFGIGNVFDISQTDFPKDQYPKLFNMGYPSAQHLNICRGIEDFATEQLHCPVLQSNLKSISLRGVYLPEINVIKINERLEDTQRLCTTLHELGHALIHSEKLSRNKPVSQKELEADALSIMIQANYGLELTEARKMHFKNHYDSFIETLKGTDKDPFTEIDSIFKSVFHSYKEHIESINDYVFNRINLNIENHHSLQQNLNDKSLHIKQSKHQKISIDR</sequence>
<dbReference type="EMBL" id="CYZO01000029">
    <property type="protein sequence ID" value="CUO27836.1"/>
    <property type="molecule type" value="Genomic_DNA"/>
</dbReference>
<accession>A0A174DUL5</accession>
<proteinExistence type="predicted"/>
<dbReference type="RefSeq" id="WP_055159220.1">
    <property type="nucleotide sequence ID" value="NZ_CYZO01000029.1"/>
</dbReference>
<organism evidence="3 4">
    <name type="scientific">[Ruminococcus] torques</name>
    <dbReference type="NCBI Taxonomy" id="33039"/>
    <lineage>
        <taxon>Bacteria</taxon>
        <taxon>Bacillati</taxon>
        <taxon>Bacillota</taxon>
        <taxon>Clostridia</taxon>
        <taxon>Lachnospirales</taxon>
        <taxon>Lachnospiraceae</taxon>
        <taxon>Mediterraneibacter</taxon>
    </lineage>
</organism>